<gene>
    <name evidence="26" type="ORF">ACFQ4H_00945</name>
</gene>
<keyword evidence="10" id="KW-0443">Lipid metabolism</keyword>
<keyword evidence="7 26" id="KW-0378">Hydrolase</keyword>
<dbReference type="EMBL" id="JBHTMP010000001">
    <property type="protein sequence ID" value="MFD1319647.1"/>
    <property type="molecule type" value="Genomic_DNA"/>
</dbReference>
<dbReference type="InterPro" id="IPR029069">
    <property type="entry name" value="HotDog_dom_sf"/>
</dbReference>
<evidence type="ECO:0000256" key="22">
    <source>
        <dbReference type="ARBA" id="ARBA00048074"/>
    </source>
</evidence>
<dbReference type="InterPro" id="IPR006683">
    <property type="entry name" value="Thioestr_dom"/>
</dbReference>
<sequence length="221" mass="23147">MGDVVRAGERAANGGPGQVPGSDWDPADHRDRADLVEATRRLMSAVALTDVTPDELRWAAERVERITDLLTTATRPRCLRFPLPTAPFQGRVQGSADPVLGLFNPLAVPMAVTIGADGTASGTLTPGPLFEGPPELVHGGYSALLLDGIMGTLVRALGITAMTGTLTLRYLAPTPLEQPLELSAWVSSRHGRKTTVEGRLSAGGTPTVLGTGIFVSPPEPV</sequence>
<dbReference type="GO" id="GO:0016787">
    <property type="term" value="F:hydrolase activity"/>
    <property type="evidence" value="ECO:0007669"/>
    <property type="project" value="UniProtKB-KW"/>
</dbReference>
<evidence type="ECO:0000256" key="15">
    <source>
        <dbReference type="ARBA" id="ARBA00038456"/>
    </source>
</evidence>
<comment type="caution">
    <text evidence="26">The sequence shown here is derived from an EMBL/GenBank/DDBJ whole genome shotgun (WGS) entry which is preliminary data.</text>
</comment>
<keyword evidence="6" id="KW-0053">Apoptosis</keyword>
<feature type="domain" description="Thioesterase" evidence="25">
    <location>
        <begin position="137"/>
        <end position="205"/>
    </location>
</feature>
<feature type="region of interest" description="Disordered" evidence="24">
    <location>
        <begin position="1"/>
        <end position="29"/>
    </location>
</feature>
<evidence type="ECO:0000256" key="11">
    <source>
        <dbReference type="ARBA" id="ARBA00023136"/>
    </source>
</evidence>
<keyword evidence="5" id="KW-0963">Cytoplasm</keyword>
<evidence type="ECO:0000256" key="1">
    <source>
        <dbReference type="ARBA" id="ARBA00004170"/>
    </source>
</evidence>
<dbReference type="RefSeq" id="WP_377565732.1">
    <property type="nucleotide sequence ID" value="NZ_JBHTMP010000001.1"/>
</dbReference>
<evidence type="ECO:0000256" key="6">
    <source>
        <dbReference type="ARBA" id="ARBA00022703"/>
    </source>
</evidence>
<evidence type="ECO:0000256" key="9">
    <source>
        <dbReference type="ARBA" id="ARBA00022946"/>
    </source>
</evidence>
<dbReference type="SUPFAM" id="SSF54637">
    <property type="entry name" value="Thioesterase/thiol ester dehydrase-isomerase"/>
    <property type="match status" value="1"/>
</dbReference>
<evidence type="ECO:0000256" key="12">
    <source>
        <dbReference type="ARBA" id="ARBA00023273"/>
    </source>
</evidence>
<comment type="catalytic activity">
    <reaction evidence="23">
        <text>tetradecanoyl-CoA + H2O = tetradecanoate + CoA + H(+)</text>
        <dbReference type="Rhea" id="RHEA:40119"/>
        <dbReference type="ChEBI" id="CHEBI:15377"/>
        <dbReference type="ChEBI" id="CHEBI:15378"/>
        <dbReference type="ChEBI" id="CHEBI:30807"/>
        <dbReference type="ChEBI" id="CHEBI:57287"/>
        <dbReference type="ChEBI" id="CHEBI:57385"/>
    </reaction>
    <physiologicalReaction direction="left-to-right" evidence="23">
        <dbReference type="Rhea" id="RHEA:40120"/>
    </physiologicalReaction>
</comment>
<dbReference type="Proteomes" id="UP001597260">
    <property type="component" value="Unassembled WGS sequence"/>
</dbReference>
<dbReference type="Pfam" id="PF03061">
    <property type="entry name" value="4HBT"/>
    <property type="match status" value="1"/>
</dbReference>
<name>A0ABW3Y5G2_9ACTN</name>
<keyword evidence="27" id="KW-1185">Reference proteome</keyword>
<proteinExistence type="inferred from homology"/>
<evidence type="ECO:0000259" key="25">
    <source>
        <dbReference type="Pfam" id="PF03061"/>
    </source>
</evidence>
<comment type="catalytic activity">
    <reaction evidence="22">
        <text>dodecanoyl-CoA + H2O = dodecanoate + CoA + H(+)</text>
        <dbReference type="Rhea" id="RHEA:30135"/>
        <dbReference type="ChEBI" id="CHEBI:15377"/>
        <dbReference type="ChEBI" id="CHEBI:15378"/>
        <dbReference type="ChEBI" id="CHEBI:18262"/>
        <dbReference type="ChEBI" id="CHEBI:57287"/>
        <dbReference type="ChEBI" id="CHEBI:57375"/>
    </reaction>
    <physiologicalReaction direction="left-to-right" evidence="22">
        <dbReference type="Rhea" id="RHEA:30136"/>
    </physiologicalReaction>
</comment>
<dbReference type="CDD" id="cd03443">
    <property type="entry name" value="PaaI_thioesterase"/>
    <property type="match status" value="1"/>
</dbReference>
<evidence type="ECO:0000256" key="21">
    <source>
        <dbReference type="ARBA" id="ARBA00047969"/>
    </source>
</evidence>
<evidence type="ECO:0000256" key="8">
    <source>
        <dbReference type="ARBA" id="ARBA00022832"/>
    </source>
</evidence>
<keyword evidence="8" id="KW-0276">Fatty acid metabolism</keyword>
<comment type="catalytic activity">
    <reaction evidence="14">
        <text>(9Z)-octadecenoyl-CoA + H2O = (9Z)-octadecenoate + CoA + H(+)</text>
        <dbReference type="Rhea" id="RHEA:40139"/>
        <dbReference type="ChEBI" id="CHEBI:15377"/>
        <dbReference type="ChEBI" id="CHEBI:15378"/>
        <dbReference type="ChEBI" id="CHEBI:30823"/>
        <dbReference type="ChEBI" id="CHEBI:57287"/>
        <dbReference type="ChEBI" id="CHEBI:57387"/>
    </reaction>
    <physiologicalReaction direction="left-to-right" evidence="14">
        <dbReference type="Rhea" id="RHEA:40140"/>
    </physiologicalReaction>
</comment>
<evidence type="ECO:0000256" key="23">
    <source>
        <dbReference type="ARBA" id="ARBA00048180"/>
    </source>
</evidence>
<dbReference type="EC" id="3.1.2.2" evidence="16"/>
<evidence type="ECO:0000256" key="5">
    <source>
        <dbReference type="ARBA" id="ARBA00022490"/>
    </source>
</evidence>
<evidence type="ECO:0000256" key="14">
    <source>
        <dbReference type="ARBA" id="ARBA00037002"/>
    </source>
</evidence>
<evidence type="ECO:0000256" key="4">
    <source>
        <dbReference type="ARBA" id="ARBA00022475"/>
    </source>
</evidence>
<evidence type="ECO:0000256" key="17">
    <source>
        <dbReference type="ARBA" id="ARBA00040123"/>
    </source>
</evidence>
<accession>A0ABW3Y5G2</accession>
<comment type="catalytic activity">
    <reaction evidence="21">
        <text>decanoyl-CoA + H2O = decanoate + CoA + H(+)</text>
        <dbReference type="Rhea" id="RHEA:40059"/>
        <dbReference type="ChEBI" id="CHEBI:15377"/>
        <dbReference type="ChEBI" id="CHEBI:15378"/>
        <dbReference type="ChEBI" id="CHEBI:27689"/>
        <dbReference type="ChEBI" id="CHEBI:57287"/>
        <dbReference type="ChEBI" id="CHEBI:61430"/>
    </reaction>
    <physiologicalReaction direction="left-to-right" evidence="21">
        <dbReference type="Rhea" id="RHEA:40060"/>
    </physiologicalReaction>
</comment>
<keyword evidence="9" id="KW-0809">Transit peptide</keyword>
<evidence type="ECO:0000256" key="24">
    <source>
        <dbReference type="SAM" id="MobiDB-lite"/>
    </source>
</evidence>
<comment type="catalytic activity">
    <reaction evidence="19">
        <text>octanoyl-CoA + H2O = octanoate + CoA + H(+)</text>
        <dbReference type="Rhea" id="RHEA:30143"/>
        <dbReference type="ChEBI" id="CHEBI:15377"/>
        <dbReference type="ChEBI" id="CHEBI:15378"/>
        <dbReference type="ChEBI" id="CHEBI:25646"/>
        <dbReference type="ChEBI" id="CHEBI:57287"/>
        <dbReference type="ChEBI" id="CHEBI:57386"/>
    </reaction>
    <physiologicalReaction direction="left-to-right" evidence="19">
        <dbReference type="Rhea" id="RHEA:30144"/>
    </physiologicalReaction>
</comment>
<keyword evidence="11" id="KW-0472">Membrane</keyword>
<evidence type="ECO:0000256" key="13">
    <source>
        <dbReference type="ARBA" id="ARBA00035852"/>
    </source>
</evidence>
<dbReference type="Gene3D" id="3.10.129.10">
    <property type="entry name" value="Hotdog Thioesterase"/>
    <property type="match status" value="1"/>
</dbReference>
<dbReference type="PANTHER" id="PTHR12418">
    <property type="entry name" value="ACYL-COENZYME A THIOESTERASE THEM4"/>
    <property type="match status" value="1"/>
</dbReference>
<evidence type="ECO:0000313" key="26">
    <source>
        <dbReference type="EMBL" id="MFD1319647.1"/>
    </source>
</evidence>
<comment type="subcellular location">
    <subcellularLocation>
        <location evidence="3">Cell projection</location>
        <location evidence="3">Ruffle membrane</location>
    </subcellularLocation>
    <subcellularLocation>
        <location evidence="2">Cytoplasm</location>
    </subcellularLocation>
    <subcellularLocation>
        <location evidence="1">Membrane</location>
        <topology evidence="1">Peripheral membrane protein</topology>
    </subcellularLocation>
</comment>
<organism evidence="26 27">
    <name type="scientific">Micromonospora sonneratiae</name>
    <dbReference type="NCBI Taxonomy" id="1184706"/>
    <lineage>
        <taxon>Bacteria</taxon>
        <taxon>Bacillati</taxon>
        <taxon>Actinomycetota</taxon>
        <taxon>Actinomycetes</taxon>
        <taxon>Micromonosporales</taxon>
        <taxon>Micromonosporaceae</taxon>
        <taxon>Micromonospora</taxon>
    </lineage>
</organism>
<evidence type="ECO:0000256" key="18">
    <source>
        <dbReference type="ARBA" id="ARBA00043210"/>
    </source>
</evidence>
<evidence type="ECO:0000256" key="16">
    <source>
        <dbReference type="ARBA" id="ARBA00038848"/>
    </source>
</evidence>
<evidence type="ECO:0000256" key="19">
    <source>
        <dbReference type="ARBA" id="ARBA00047588"/>
    </source>
</evidence>
<evidence type="ECO:0000256" key="7">
    <source>
        <dbReference type="ARBA" id="ARBA00022801"/>
    </source>
</evidence>
<evidence type="ECO:0000256" key="20">
    <source>
        <dbReference type="ARBA" id="ARBA00047734"/>
    </source>
</evidence>
<comment type="catalytic activity">
    <reaction evidence="20">
        <text>hexadecanoyl-CoA + H2O = hexadecanoate + CoA + H(+)</text>
        <dbReference type="Rhea" id="RHEA:16645"/>
        <dbReference type="ChEBI" id="CHEBI:7896"/>
        <dbReference type="ChEBI" id="CHEBI:15377"/>
        <dbReference type="ChEBI" id="CHEBI:15378"/>
        <dbReference type="ChEBI" id="CHEBI:57287"/>
        <dbReference type="ChEBI" id="CHEBI:57379"/>
        <dbReference type="EC" id="3.1.2.2"/>
    </reaction>
    <physiologicalReaction direction="left-to-right" evidence="20">
        <dbReference type="Rhea" id="RHEA:16646"/>
    </physiologicalReaction>
</comment>
<comment type="similarity">
    <text evidence="15">Belongs to the THEM4/THEM5 thioesterase family.</text>
</comment>
<dbReference type="PANTHER" id="PTHR12418:SF19">
    <property type="entry name" value="ACYL-COENZYME A THIOESTERASE THEM4"/>
    <property type="match status" value="1"/>
</dbReference>
<reference evidence="27" key="1">
    <citation type="journal article" date="2019" name="Int. J. Syst. Evol. Microbiol.">
        <title>The Global Catalogue of Microorganisms (GCM) 10K type strain sequencing project: providing services to taxonomists for standard genome sequencing and annotation.</title>
        <authorList>
            <consortium name="The Broad Institute Genomics Platform"/>
            <consortium name="The Broad Institute Genome Sequencing Center for Infectious Disease"/>
            <person name="Wu L."/>
            <person name="Ma J."/>
        </authorList>
    </citation>
    <scope>NUCLEOTIDE SEQUENCE [LARGE SCALE GENOMIC DNA]</scope>
    <source>
        <strain evidence="27">JCM 31037</strain>
    </source>
</reference>
<evidence type="ECO:0000256" key="2">
    <source>
        <dbReference type="ARBA" id="ARBA00004496"/>
    </source>
</evidence>
<comment type="catalytic activity">
    <reaction evidence="13">
        <text>(5Z,8Z,11Z,14Z)-eicosatetraenoyl-CoA + H2O = (5Z,8Z,11Z,14Z)-eicosatetraenoate + CoA + H(+)</text>
        <dbReference type="Rhea" id="RHEA:40151"/>
        <dbReference type="ChEBI" id="CHEBI:15377"/>
        <dbReference type="ChEBI" id="CHEBI:15378"/>
        <dbReference type="ChEBI" id="CHEBI:32395"/>
        <dbReference type="ChEBI" id="CHEBI:57287"/>
        <dbReference type="ChEBI" id="CHEBI:57368"/>
    </reaction>
    <physiologicalReaction direction="left-to-right" evidence="13">
        <dbReference type="Rhea" id="RHEA:40152"/>
    </physiologicalReaction>
</comment>
<keyword evidence="4" id="KW-1003">Cell membrane</keyword>
<dbReference type="InterPro" id="IPR052365">
    <property type="entry name" value="THEM4/THEM5_acyl-CoA_thioest"/>
</dbReference>
<keyword evidence="12" id="KW-0966">Cell projection</keyword>
<protein>
    <recommendedName>
        <fullName evidence="17">Acyl-coenzyme A thioesterase THEM4</fullName>
        <ecNumber evidence="16">3.1.2.2</ecNumber>
    </recommendedName>
    <alternativeName>
        <fullName evidence="18">Thioesterase superfamily member 4</fullName>
    </alternativeName>
</protein>
<evidence type="ECO:0000256" key="10">
    <source>
        <dbReference type="ARBA" id="ARBA00023098"/>
    </source>
</evidence>
<evidence type="ECO:0000313" key="27">
    <source>
        <dbReference type="Proteomes" id="UP001597260"/>
    </source>
</evidence>
<evidence type="ECO:0000256" key="3">
    <source>
        <dbReference type="ARBA" id="ARBA00004632"/>
    </source>
</evidence>